<dbReference type="OrthoDB" id="10255969at2759"/>
<keyword evidence="5 8" id="KW-1133">Transmembrane helix</keyword>
<dbReference type="Gene3D" id="3.40.50.300">
    <property type="entry name" value="P-loop containing nucleotide triphosphate hydrolases"/>
    <property type="match status" value="1"/>
</dbReference>
<dbReference type="CDD" id="cd03230">
    <property type="entry name" value="ABC_DR_subfamily_A"/>
    <property type="match status" value="1"/>
</dbReference>
<keyword evidence="4" id="KW-0067">ATP-binding</keyword>
<evidence type="ECO:0000256" key="3">
    <source>
        <dbReference type="ARBA" id="ARBA00022741"/>
    </source>
</evidence>
<dbReference type="InterPro" id="IPR003439">
    <property type="entry name" value="ABC_transporter-like_ATP-bd"/>
</dbReference>
<dbReference type="InterPro" id="IPR027417">
    <property type="entry name" value="P-loop_NTPase"/>
</dbReference>
<evidence type="ECO:0000256" key="8">
    <source>
        <dbReference type="SAM" id="Phobius"/>
    </source>
</evidence>
<dbReference type="Pfam" id="PF00005">
    <property type="entry name" value="ABC_tran"/>
    <property type="match status" value="1"/>
</dbReference>
<evidence type="ECO:0000256" key="7">
    <source>
        <dbReference type="SAM" id="MobiDB-lite"/>
    </source>
</evidence>
<dbReference type="GO" id="GO:0016887">
    <property type="term" value="F:ATP hydrolysis activity"/>
    <property type="evidence" value="ECO:0007669"/>
    <property type="project" value="InterPro"/>
</dbReference>
<name>A0A7R8W8L9_9CRUS</name>
<evidence type="ECO:0000256" key="6">
    <source>
        <dbReference type="ARBA" id="ARBA00023136"/>
    </source>
</evidence>
<dbReference type="InterPro" id="IPR047817">
    <property type="entry name" value="ABC2_TM_bact-type"/>
</dbReference>
<dbReference type="InterPro" id="IPR017871">
    <property type="entry name" value="ABC_transporter-like_CS"/>
</dbReference>
<dbReference type="SMART" id="SM00382">
    <property type="entry name" value="AAA"/>
    <property type="match status" value="1"/>
</dbReference>
<reference evidence="9" key="1">
    <citation type="submission" date="2020-11" db="EMBL/GenBank/DDBJ databases">
        <authorList>
            <person name="Tran Van P."/>
        </authorList>
    </citation>
    <scope>NUCLEOTIDE SEQUENCE</scope>
</reference>
<dbReference type="InterPro" id="IPR013525">
    <property type="entry name" value="ABC2_TM"/>
</dbReference>
<feature type="transmembrane region" description="Helical" evidence="8">
    <location>
        <begin position="739"/>
        <end position="762"/>
    </location>
</feature>
<dbReference type="EMBL" id="OB660343">
    <property type="protein sequence ID" value="CAD7224300.1"/>
    <property type="molecule type" value="Genomic_DNA"/>
</dbReference>
<dbReference type="SUPFAM" id="SSF52540">
    <property type="entry name" value="P-loop containing nucleoside triphosphate hydrolases"/>
    <property type="match status" value="1"/>
</dbReference>
<dbReference type="PANTHER" id="PTHR43038:SF3">
    <property type="entry name" value="ABC TRANSPORTER G FAMILY MEMBER 20 ISOFORM X1"/>
    <property type="match status" value="1"/>
</dbReference>
<dbReference type="PROSITE" id="PS00211">
    <property type="entry name" value="ABC_TRANSPORTER_1"/>
    <property type="match status" value="1"/>
</dbReference>
<dbReference type="InterPro" id="IPR003593">
    <property type="entry name" value="AAA+_ATPase"/>
</dbReference>
<dbReference type="GO" id="GO:0005524">
    <property type="term" value="F:ATP binding"/>
    <property type="evidence" value="ECO:0007669"/>
    <property type="project" value="UniProtKB-KW"/>
</dbReference>
<accession>A0A7R8W8L9</accession>
<organism evidence="9">
    <name type="scientific">Cyprideis torosa</name>
    <dbReference type="NCBI Taxonomy" id="163714"/>
    <lineage>
        <taxon>Eukaryota</taxon>
        <taxon>Metazoa</taxon>
        <taxon>Ecdysozoa</taxon>
        <taxon>Arthropoda</taxon>
        <taxon>Crustacea</taxon>
        <taxon>Oligostraca</taxon>
        <taxon>Ostracoda</taxon>
        <taxon>Podocopa</taxon>
        <taxon>Podocopida</taxon>
        <taxon>Cytherocopina</taxon>
        <taxon>Cytheroidea</taxon>
        <taxon>Cytherideidae</taxon>
        <taxon>Cyprideis</taxon>
    </lineage>
</organism>
<dbReference type="AlphaFoldDB" id="A0A7R8W8L9"/>
<feature type="transmembrane region" description="Helical" evidence="8">
    <location>
        <begin position="910"/>
        <end position="932"/>
    </location>
</feature>
<feature type="compositionally biased region" description="Pro residues" evidence="7">
    <location>
        <begin position="501"/>
        <end position="513"/>
    </location>
</feature>
<keyword evidence="6 8" id="KW-0472">Membrane</keyword>
<dbReference type="PROSITE" id="PS50893">
    <property type="entry name" value="ABC_TRANSPORTER_2"/>
    <property type="match status" value="1"/>
</dbReference>
<keyword evidence="2 8" id="KW-0812">Transmembrane</keyword>
<protein>
    <submittedName>
        <fullName evidence="9">Uncharacterized protein</fullName>
    </submittedName>
</protein>
<dbReference type="Pfam" id="PF12698">
    <property type="entry name" value="ABC2_membrane_3"/>
    <property type="match status" value="1"/>
</dbReference>
<sequence length="934" mass="102183">MPIPIVSLTSVTTSGSAGFRGGGEVGLSVRQLAGKSTVMPPADIERGLPTTTPSRVETQIPNGVGSPMANGGPHHVTASTAAKHNKVSNGHVVRNGHATQKFAVSTAPPPVTTTTTADIPVPKIRENVPAVSVQNACKTWKTGGILALDNCSITVEEGTIYGLLGPSGCGKTTLLNSIVGLNHLDSGELSVFGMKPGTPESGIPGRLVGFMPQDLALYPVFTVRESLAYFGTLGGMQPRIIKERTDFLLNFLALHKPDQRVGKLSGGQQRRVSLAVALISDPPLLILDEPTVGVDPMLRKNIWKYLLTLCREENSTIIITTHYIEEASRAHRVGLMRKGQILEEASPSSLLSFYKKSNLEDVFLHICETRETSFDDLRKKLDESPTQMKTARALEAEEREAKQKQKDSADAARQRLASANPMRSASFNAVLSKDLSKPFADGIQNPSFVAEEETSLNNDLDPRIDLEEVTIPRPKVDGSSIDSGSSERELSGTPRKSRSPLRPPIPVGPYPREPSPDYDNSILSIRPKRKLPPRRPRMSFKAMKALMIKNIVTVYRNIFLLLFELGIPPTQIALFALTIGNNPNHLPVAIYNAEVSSPAVCTNLSYFYSCDYLNALDPYVVTQVWTNSSEEALNMVLRKEAWGMITVPDNFSEHLVDRFMAGIEATSESINGSIMEVRLDMSSQTIAAILAEELFNSYQNFTKKMVRDLLFEVPENLASLPIKFGDPIYGEREPRFAEFMAPGMLTALGYFMSLGLTALSFVQERKQGLLNRSVVAGVTFMEILLGHIMVQFVIMAGQNILALVFLLGIFAIPNRGSLFLVILLTLIQGLAGMTFGLLISAATKEEATAQIIGLGVFFPTLLLTGIVWPREAMAPWLEVLSSLLPQTHGVDGLRAIMSRGLGIEDHAVQLALYGPIVWTFIHIFFCWLIIVIRK</sequence>
<evidence type="ECO:0000256" key="2">
    <source>
        <dbReference type="ARBA" id="ARBA00022692"/>
    </source>
</evidence>
<feature type="transmembrane region" description="Helical" evidence="8">
    <location>
        <begin position="818"/>
        <end position="839"/>
    </location>
</feature>
<evidence type="ECO:0000256" key="1">
    <source>
        <dbReference type="ARBA" id="ARBA00004141"/>
    </source>
</evidence>
<proteinExistence type="predicted"/>
<dbReference type="GO" id="GO:0016020">
    <property type="term" value="C:membrane"/>
    <property type="evidence" value="ECO:0007669"/>
    <property type="project" value="UniProtKB-SubCell"/>
</dbReference>
<feature type="region of interest" description="Disordered" evidence="7">
    <location>
        <begin position="451"/>
        <end position="534"/>
    </location>
</feature>
<keyword evidence="3" id="KW-0547">Nucleotide-binding</keyword>
<evidence type="ECO:0000313" key="9">
    <source>
        <dbReference type="EMBL" id="CAD7224300.1"/>
    </source>
</evidence>
<evidence type="ECO:0000256" key="5">
    <source>
        <dbReference type="ARBA" id="ARBA00022989"/>
    </source>
</evidence>
<dbReference type="GO" id="GO:0140359">
    <property type="term" value="F:ABC-type transporter activity"/>
    <property type="evidence" value="ECO:0007669"/>
    <property type="project" value="InterPro"/>
</dbReference>
<dbReference type="PROSITE" id="PS51012">
    <property type="entry name" value="ABC_TM2"/>
    <property type="match status" value="1"/>
</dbReference>
<gene>
    <name evidence="9" type="ORF">CTOB1V02_LOCUS2267</name>
</gene>
<evidence type="ECO:0000256" key="4">
    <source>
        <dbReference type="ARBA" id="ARBA00022840"/>
    </source>
</evidence>
<feature type="region of interest" description="Disordered" evidence="7">
    <location>
        <begin position="397"/>
        <end position="420"/>
    </location>
</feature>
<feature type="transmembrane region" description="Helical" evidence="8">
    <location>
        <begin position="783"/>
        <end position="812"/>
    </location>
</feature>
<dbReference type="PANTHER" id="PTHR43038">
    <property type="entry name" value="ATP-BINDING CASSETTE, SUB-FAMILY H, MEMBER 1"/>
    <property type="match status" value="1"/>
</dbReference>
<comment type="subcellular location">
    <subcellularLocation>
        <location evidence="1">Membrane</location>
        <topology evidence="1">Multi-pass membrane protein</topology>
    </subcellularLocation>
</comment>
<feature type="compositionally biased region" description="Basic and acidic residues" evidence="7">
    <location>
        <begin position="397"/>
        <end position="413"/>
    </location>
</feature>
<feature type="transmembrane region" description="Helical" evidence="8">
    <location>
        <begin position="851"/>
        <end position="868"/>
    </location>
</feature>